<dbReference type="Proteomes" id="UP001470230">
    <property type="component" value="Unassembled WGS sequence"/>
</dbReference>
<accession>A0ABR2H9G5</accession>
<sequence length="319" mass="35699">MFAFLFALASSSIKFLNEERSFLNWMRSNNQYFIGDEYNLRLGLFIARGRYIREFNKRPGNTFKVGFNKFSCYTPAEYQTLLGFRMDKKAYEKNTESKKYTVKEPDTLDWREKGVVNAIKDQGQCGSCWAFSAVCTCESAYAIKTGTLLSYSEQNLVDCVTLSFGCNGGNPSYAITYVTYIQSGQFNSEQDYPYKAVGGTCSYDSSKAIGKVTSYHSVFFHSESDLLSKLVNYGPVSVAIDASQTSFNSYSGGIYQDSSCSSWFLDHAVACVGYGSENGTNYWIVRNSWGTSWGEDGYFRLLRGENMCGIASSALVAYV</sequence>
<evidence type="ECO:0000256" key="1">
    <source>
        <dbReference type="ARBA" id="ARBA00008455"/>
    </source>
</evidence>
<dbReference type="InterPro" id="IPR000169">
    <property type="entry name" value="Pept_cys_AS"/>
</dbReference>
<proteinExistence type="inferred from homology"/>
<dbReference type="InterPro" id="IPR038765">
    <property type="entry name" value="Papain-like_cys_pep_sf"/>
</dbReference>
<organism evidence="5 6">
    <name type="scientific">Tritrichomonas musculus</name>
    <dbReference type="NCBI Taxonomy" id="1915356"/>
    <lineage>
        <taxon>Eukaryota</taxon>
        <taxon>Metamonada</taxon>
        <taxon>Parabasalia</taxon>
        <taxon>Tritrichomonadida</taxon>
        <taxon>Tritrichomonadidae</taxon>
        <taxon>Tritrichomonas</taxon>
    </lineage>
</organism>
<name>A0ABR2H9G5_9EUKA</name>
<reference evidence="5 6" key="1">
    <citation type="submission" date="2024-04" db="EMBL/GenBank/DDBJ databases">
        <title>Tritrichomonas musculus Genome.</title>
        <authorList>
            <person name="Alves-Ferreira E."/>
            <person name="Grigg M."/>
            <person name="Lorenzi H."/>
            <person name="Galac M."/>
        </authorList>
    </citation>
    <scope>NUCLEOTIDE SEQUENCE [LARGE SCALE GENOMIC DNA]</scope>
    <source>
        <strain evidence="5 6">EAF2021</strain>
    </source>
</reference>
<gene>
    <name evidence="5" type="ORF">M9Y10_025705</name>
</gene>
<dbReference type="SMART" id="SM00645">
    <property type="entry name" value="Pept_C1"/>
    <property type="match status" value="1"/>
</dbReference>
<dbReference type="PROSITE" id="PS00139">
    <property type="entry name" value="THIOL_PROTEASE_CYS"/>
    <property type="match status" value="1"/>
</dbReference>
<dbReference type="InterPro" id="IPR000668">
    <property type="entry name" value="Peptidase_C1A_C"/>
</dbReference>
<evidence type="ECO:0000313" key="5">
    <source>
        <dbReference type="EMBL" id="KAK8842839.1"/>
    </source>
</evidence>
<dbReference type="PANTHER" id="PTHR12411">
    <property type="entry name" value="CYSTEINE PROTEASE FAMILY C1-RELATED"/>
    <property type="match status" value="1"/>
</dbReference>
<dbReference type="Pfam" id="PF00112">
    <property type="entry name" value="Peptidase_C1"/>
    <property type="match status" value="1"/>
</dbReference>
<evidence type="ECO:0000256" key="2">
    <source>
        <dbReference type="ARBA" id="ARBA00023157"/>
    </source>
</evidence>
<dbReference type="InterPro" id="IPR039417">
    <property type="entry name" value="Peptidase_C1A_papain-like"/>
</dbReference>
<keyword evidence="6" id="KW-1185">Reference proteome</keyword>
<dbReference type="InterPro" id="IPR013201">
    <property type="entry name" value="Prot_inhib_I29"/>
</dbReference>
<dbReference type="SMART" id="SM00848">
    <property type="entry name" value="Inhibitor_I29"/>
    <property type="match status" value="1"/>
</dbReference>
<evidence type="ECO:0000259" key="4">
    <source>
        <dbReference type="SMART" id="SM00848"/>
    </source>
</evidence>
<dbReference type="PRINTS" id="PR00705">
    <property type="entry name" value="PAPAIN"/>
</dbReference>
<dbReference type="SUPFAM" id="SSF54001">
    <property type="entry name" value="Cysteine proteinases"/>
    <property type="match status" value="1"/>
</dbReference>
<dbReference type="Gene3D" id="3.90.70.10">
    <property type="entry name" value="Cysteine proteinases"/>
    <property type="match status" value="1"/>
</dbReference>
<feature type="domain" description="Cathepsin propeptide inhibitor" evidence="4">
    <location>
        <begin position="22"/>
        <end position="78"/>
    </location>
</feature>
<dbReference type="PROSITE" id="PS00640">
    <property type="entry name" value="THIOL_PROTEASE_ASN"/>
    <property type="match status" value="1"/>
</dbReference>
<dbReference type="Pfam" id="PF08246">
    <property type="entry name" value="Inhibitor_I29"/>
    <property type="match status" value="1"/>
</dbReference>
<comment type="similarity">
    <text evidence="1">Belongs to the peptidase C1 family.</text>
</comment>
<dbReference type="EMBL" id="JAPFFF010000037">
    <property type="protein sequence ID" value="KAK8842839.1"/>
    <property type="molecule type" value="Genomic_DNA"/>
</dbReference>
<dbReference type="InterPro" id="IPR013128">
    <property type="entry name" value="Peptidase_C1A"/>
</dbReference>
<comment type="caution">
    <text evidence="5">The sequence shown here is derived from an EMBL/GenBank/DDBJ whole genome shotgun (WGS) entry which is preliminary data.</text>
</comment>
<evidence type="ECO:0000313" key="6">
    <source>
        <dbReference type="Proteomes" id="UP001470230"/>
    </source>
</evidence>
<feature type="domain" description="Peptidase C1A papain C-terminal" evidence="3">
    <location>
        <begin position="104"/>
        <end position="318"/>
    </location>
</feature>
<protein>
    <submittedName>
        <fullName evidence="5">Uncharacterized protein</fullName>
    </submittedName>
</protein>
<keyword evidence="2" id="KW-1015">Disulfide bond</keyword>
<evidence type="ECO:0000259" key="3">
    <source>
        <dbReference type="SMART" id="SM00645"/>
    </source>
</evidence>
<dbReference type="InterPro" id="IPR025661">
    <property type="entry name" value="Pept_asp_AS"/>
</dbReference>
<dbReference type="CDD" id="cd02248">
    <property type="entry name" value="Peptidase_C1A"/>
    <property type="match status" value="1"/>
</dbReference>